<dbReference type="Proteomes" id="UP000070058">
    <property type="component" value="Unassembled WGS sequence"/>
</dbReference>
<evidence type="ECO:0008006" key="3">
    <source>
        <dbReference type="Google" id="ProtNLM"/>
    </source>
</evidence>
<accession>A0A139SLX1</accession>
<protein>
    <recommendedName>
        <fullName evidence="3">YnbE-like lipoprotein</fullName>
    </recommendedName>
</protein>
<dbReference type="PROSITE" id="PS51257">
    <property type="entry name" value="PROKAR_LIPOPROTEIN"/>
    <property type="match status" value="1"/>
</dbReference>
<organism evidence="1 2">
    <name type="scientific">Cephaloticoccus primus</name>
    <dbReference type="NCBI Taxonomy" id="1548207"/>
    <lineage>
        <taxon>Bacteria</taxon>
        <taxon>Pseudomonadati</taxon>
        <taxon>Verrucomicrobiota</taxon>
        <taxon>Opitutia</taxon>
        <taxon>Opitutales</taxon>
        <taxon>Opitutaceae</taxon>
        <taxon>Cephaloticoccus</taxon>
    </lineage>
</organism>
<comment type="caution">
    <text evidence="1">The sequence shown here is derived from an EMBL/GenBank/DDBJ whole genome shotgun (WGS) entry which is preliminary data.</text>
</comment>
<sequence>MLSLRVCLLSLLLPLFAVGCINVKMQPIEIHATVDVNVKIDRELDDFFGDLDRKSTTLTPAEPTS</sequence>
<evidence type="ECO:0000313" key="2">
    <source>
        <dbReference type="Proteomes" id="UP000070058"/>
    </source>
</evidence>
<dbReference type="STRING" id="1548207.AXK11_06035"/>
<keyword evidence="2" id="KW-1185">Reference proteome</keyword>
<evidence type="ECO:0000313" key="1">
    <source>
        <dbReference type="EMBL" id="KXU35548.1"/>
    </source>
</evidence>
<proteinExistence type="predicted"/>
<dbReference type="AlphaFoldDB" id="A0A139SLX1"/>
<gene>
    <name evidence="1" type="ORF">AXK11_06035</name>
</gene>
<name>A0A139SLX1_9BACT</name>
<dbReference type="RefSeq" id="WP_068630256.1">
    <property type="nucleotide sequence ID" value="NZ_LSZQ01000046.1"/>
</dbReference>
<dbReference type="OrthoDB" id="286169at2"/>
<reference evidence="2" key="1">
    <citation type="submission" date="2016-02" db="EMBL/GenBank/DDBJ databases">
        <authorList>
            <person name="Sanders J.G."/>
            <person name="Lin J.Y."/>
            <person name="Wertz J.T."/>
            <person name="Russell J.A."/>
            <person name="Moreau C.S."/>
            <person name="Powell S."/>
        </authorList>
    </citation>
    <scope>NUCLEOTIDE SEQUENCE [LARGE SCALE GENOMIC DNA]</scope>
    <source>
        <strain evidence="2">CAG34</strain>
    </source>
</reference>
<dbReference type="EMBL" id="LSZQ01000046">
    <property type="protein sequence ID" value="KXU35548.1"/>
    <property type="molecule type" value="Genomic_DNA"/>
</dbReference>